<evidence type="ECO:0000256" key="3">
    <source>
        <dbReference type="SAM" id="MobiDB-lite"/>
    </source>
</evidence>
<dbReference type="Pfam" id="PF07714">
    <property type="entry name" value="PK_Tyr_Ser-Thr"/>
    <property type="match status" value="1"/>
</dbReference>
<dbReference type="Pfam" id="PF00023">
    <property type="entry name" value="Ank"/>
    <property type="match status" value="1"/>
</dbReference>
<dbReference type="SMART" id="SM00248">
    <property type="entry name" value="ANK"/>
    <property type="match status" value="9"/>
</dbReference>
<accession>A0A067M0Y8</accession>
<protein>
    <recommendedName>
        <fullName evidence="4">Protein kinase domain-containing protein</fullName>
    </recommendedName>
</protein>
<evidence type="ECO:0000256" key="1">
    <source>
        <dbReference type="ARBA" id="ARBA00005843"/>
    </source>
</evidence>
<dbReference type="SUPFAM" id="SSF48403">
    <property type="entry name" value="Ankyrin repeat"/>
    <property type="match status" value="1"/>
</dbReference>
<dbReference type="PROSITE" id="PS50297">
    <property type="entry name" value="ANK_REP_REGION"/>
    <property type="match status" value="2"/>
</dbReference>
<dbReference type="InterPro" id="IPR002110">
    <property type="entry name" value="Ankyrin_rpt"/>
</dbReference>
<evidence type="ECO:0000256" key="2">
    <source>
        <dbReference type="PROSITE-ProRule" id="PRU00023"/>
    </source>
</evidence>
<comment type="similarity">
    <text evidence="1">Belongs to the protein kinase superfamily. TKL Ser/Thr protein kinase family.</text>
</comment>
<dbReference type="InParanoid" id="A0A067M0Y8"/>
<dbReference type="Gene3D" id="1.25.40.20">
    <property type="entry name" value="Ankyrin repeat-containing domain"/>
    <property type="match status" value="3"/>
</dbReference>
<dbReference type="InterPro" id="IPR000719">
    <property type="entry name" value="Prot_kinase_dom"/>
</dbReference>
<sequence length="834" mass="92857">MGEDIEERDSDGRTMLHRAIQAQDFQLAKQLVEQGANVRTRDGHDSEPLHFLARLETDYLDILSPSPFAEIIQVLLDAGAGFNALRASDTPPLYYAYEQDSSLIFRLLVDAGADLSLLDPHIGADMRHFLARVLHPPDDTADMDYLLVGVDVNTHDLTGYTFLDRAVWLGSPSAVKALLRRGADPSSWGFWGLTPWDYAFNLMQHPGGEDAIQALVDEGANVNAQVYGGDTPLDIAASCACPPAFRTILARGGRGSNQKIRFPDRFLLVPEGIDTAIDFIEAGRRFELEKTQGYESVLCRAVERGSLTAIRRLLKLEDDPNLRDDQGHTPFHYSAELIRHPAGRQGLLALVKEGDLINATNKDGKSALQLAVAKSSCLAVQFLLEQGADPHAGSTFGAASPQFVIEMLEHPDGIPMMLKLFRAGTTTSAFGAASPRFVVERLEHPDGIPVMLELIRAGMTIHDAPRYRVRVRSRARCLKLIREVRKMMVVENDPPLNHAYVAFLSTFYPLLKSHPSDTPLHECEISLIKTEKCNEGGFSDCFEGIFLGCQKVAMKALRAHLKEEVMERRMKREMGVWGRLDHPNVLPFIGWHTLGPTSYMVSPWMENGDALSYVTQNPRANRLQLLVQAADGLHYLHTGITKPVVHGDLKAANIFISSTGVARIADFGLSEYAEEEKPPRYSSEWYYAGNLRWQAPEIVNASSKEEVRRTMGTDNFAYGRVMLELFTGQIPFAYLSDNTLSIFEMVRHGQFPDRPLDKDIIAKGLDDRMWDLMKHCWSMDPKERPSAAEISSHLKAALRGHPDNDSDSEGSASARPAKRARAMEPPMKVEEFDA</sequence>
<dbReference type="GO" id="GO:0004674">
    <property type="term" value="F:protein serine/threonine kinase activity"/>
    <property type="evidence" value="ECO:0007669"/>
    <property type="project" value="TreeGrafter"/>
</dbReference>
<keyword evidence="6" id="KW-1185">Reference proteome</keyword>
<dbReference type="InterPro" id="IPR001245">
    <property type="entry name" value="Ser-Thr/Tyr_kinase_cat_dom"/>
</dbReference>
<evidence type="ECO:0000259" key="4">
    <source>
        <dbReference type="PROSITE" id="PS50011"/>
    </source>
</evidence>
<dbReference type="OrthoDB" id="1722345at2759"/>
<feature type="repeat" description="ANK" evidence="2">
    <location>
        <begin position="88"/>
        <end position="120"/>
    </location>
</feature>
<dbReference type="Pfam" id="PF12796">
    <property type="entry name" value="Ank_2"/>
    <property type="match status" value="1"/>
</dbReference>
<name>A0A067M0Y8_BOTB1</name>
<dbReference type="InterPro" id="IPR011009">
    <property type="entry name" value="Kinase-like_dom_sf"/>
</dbReference>
<dbReference type="InterPro" id="IPR008271">
    <property type="entry name" value="Ser/Thr_kinase_AS"/>
</dbReference>
<gene>
    <name evidence="5" type="ORF">BOTBODRAFT_137720</name>
</gene>
<dbReference type="Gene3D" id="1.10.510.10">
    <property type="entry name" value="Transferase(Phosphotransferase) domain 1"/>
    <property type="match status" value="1"/>
</dbReference>
<dbReference type="EMBL" id="KL198078">
    <property type="protein sequence ID" value="KDQ09403.1"/>
    <property type="molecule type" value="Genomic_DNA"/>
</dbReference>
<dbReference type="PROSITE" id="PS50011">
    <property type="entry name" value="PROTEIN_KINASE_DOM"/>
    <property type="match status" value="1"/>
</dbReference>
<dbReference type="HOGENOM" id="CLU_000288_7_25_1"/>
<reference evidence="6" key="1">
    <citation type="journal article" date="2014" name="Proc. Natl. Acad. Sci. U.S.A.">
        <title>Extensive sampling of basidiomycete genomes demonstrates inadequacy of the white-rot/brown-rot paradigm for wood decay fungi.</title>
        <authorList>
            <person name="Riley R."/>
            <person name="Salamov A.A."/>
            <person name="Brown D.W."/>
            <person name="Nagy L.G."/>
            <person name="Floudas D."/>
            <person name="Held B.W."/>
            <person name="Levasseur A."/>
            <person name="Lombard V."/>
            <person name="Morin E."/>
            <person name="Otillar R."/>
            <person name="Lindquist E.A."/>
            <person name="Sun H."/>
            <person name="LaButti K.M."/>
            <person name="Schmutz J."/>
            <person name="Jabbour D."/>
            <person name="Luo H."/>
            <person name="Baker S.E."/>
            <person name="Pisabarro A.G."/>
            <person name="Walton J.D."/>
            <person name="Blanchette R.A."/>
            <person name="Henrissat B."/>
            <person name="Martin F."/>
            <person name="Cullen D."/>
            <person name="Hibbett D.S."/>
            <person name="Grigoriev I.V."/>
        </authorList>
    </citation>
    <scope>NUCLEOTIDE SEQUENCE [LARGE SCALE GENOMIC DNA]</scope>
    <source>
        <strain evidence="6">FD-172 SS1</strain>
    </source>
</reference>
<dbReference type="PROSITE" id="PS00108">
    <property type="entry name" value="PROTEIN_KINASE_ST"/>
    <property type="match status" value="1"/>
</dbReference>
<dbReference type="STRING" id="930990.A0A067M0Y8"/>
<feature type="repeat" description="ANK" evidence="2">
    <location>
        <begin position="11"/>
        <end position="43"/>
    </location>
</feature>
<proteinExistence type="inferred from homology"/>
<dbReference type="PROSITE" id="PS50088">
    <property type="entry name" value="ANK_REPEAT"/>
    <property type="match status" value="3"/>
</dbReference>
<keyword evidence="2" id="KW-0040">ANK repeat</keyword>
<evidence type="ECO:0000313" key="6">
    <source>
        <dbReference type="Proteomes" id="UP000027195"/>
    </source>
</evidence>
<dbReference type="Proteomes" id="UP000027195">
    <property type="component" value="Unassembled WGS sequence"/>
</dbReference>
<dbReference type="GO" id="GO:0005524">
    <property type="term" value="F:ATP binding"/>
    <property type="evidence" value="ECO:0007669"/>
    <property type="project" value="InterPro"/>
</dbReference>
<dbReference type="InterPro" id="IPR036770">
    <property type="entry name" value="Ankyrin_rpt-contain_sf"/>
</dbReference>
<evidence type="ECO:0000313" key="5">
    <source>
        <dbReference type="EMBL" id="KDQ09403.1"/>
    </source>
</evidence>
<dbReference type="InterPro" id="IPR051681">
    <property type="entry name" value="Ser/Thr_Kinases-Pseudokinases"/>
</dbReference>
<dbReference type="PANTHER" id="PTHR44329">
    <property type="entry name" value="SERINE/THREONINE-PROTEIN KINASE TNNI3K-RELATED"/>
    <property type="match status" value="1"/>
</dbReference>
<dbReference type="SUPFAM" id="SSF56112">
    <property type="entry name" value="Protein kinase-like (PK-like)"/>
    <property type="match status" value="1"/>
</dbReference>
<organism evidence="5 6">
    <name type="scientific">Botryobasidium botryosum (strain FD-172 SS1)</name>
    <dbReference type="NCBI Taxonomy" id="930990"/>
    <lineage>
        <taxon>Eukaryota</taxon>
        <taxon>Fungi</taxon>
        <taxon>Dikarya</taxon>
        <taxon>Basidiomycota</taxon>
        <taxon>Agaricomycotina</taxon>
        <taxon>Agaricomycetes</taxon>
        <taxon>Cantharellales</taxon>
        <taxon>Botryobasidiaceae</taxon>
        <taxon>Botryobasidium</taxon>
    </lineage>
</organism>
<dbReference type="SMART" id="SM00220">
    <property type="entry name" value="S_TKc"/>
    <property type="match status" value="1"/>
</dbReference>
<feature type="domain" description="Protein kinase" evidence="4">
    <location>
        <begin position="527"/>
        <end position="796"/>
    </location>
</feature>
<feature type="repeat" description="ANK" evidence="2">
    <location>
        <begin position="363"/>
        <end position="395"/>
    </location>
</feature>
<dbReference type="AlphaFoldDB" id="A0A067M0Y8"/>
<feature type="region of interest" description="Disordered" evidence="3">
    <location>
        <begin position="788"/>
        <end position="834"/>
    </location>
</feature>